<dbReference type="AlphaFoldDB" id="U5QCA9"/>
<evidence type="ECO:0000313" key="2">
    <source>
        <dbReference type="EMBL" id="AGY56501.1"/>
    </source>
</evidence>
<gene>
    <name evidence="2" type="ORF">GKIL_0254</name>
</gene>
<dbReference type="Proteomes" id="UP000017396">
    <property type="component" value="Chromosome"/>
</dbReference>
<evidence type="ECO:0000313" key="3">
    <source>
        <dbReference type="Proteomes" id="UP000017396"/>
    </source>
</evidence>
<reference evidence="2 3" key="1">
    <citation type="journal article" date="2013" name="PLoS ONE">
        <title>Cultivation and Complete Genome Sequencing of Gloeobacter kilaueensis sp. nov., from a Lava Cave in Kilauea Caldera, Hawai'i.</title>
        <authorList>
            <person name="Saw J.H."/>
            <person name="Schatz M."/>
            <person name="Brown M.V."/>
            <person name="Kunkel D.D."/>
            <person name="Foster J.S."/>
            <person name="Shick H."/>
            <person name="Christensen S."/>
            <person name="Hou S."/>
            <person name="Wan X."/>
            <person name="Donachie S.P."/>
        </authorList>
    </citation>
    <scope>NUCLEOTIDE SEQUENCE [LARGE SCALE GENOMIC DNA]</scope>
    <source>
        <strain evidence="3">JS</strain>
    </source>
</reference>
<keyword evidence="3" id="KW-1185">Reference proteome</keyword>
<evidence type="ECO:0000256" key="1">
    <source>
        <dbReference type="SAM" id="SignalP"/>
    </source>
</evidence>
<dbReference type="HOGENOM" id="CLU_1313947_0_0_3"/>
<proteinExistence type="predicted"/>
<dbReference type="STRING" id="1183438.GKIL_0254"/>
<dbReference type="EMBL" id="CP003587">
    <property type="protein sequence ID" value="AGY56501.1"/>
    <property type="molecule type" value="Genomic_DNA"/>
</dbReference>
<accession>U5QCA9</accession>
<dbReference type="KEGG" id="glj:GKIL_0254"/>
<sequence>MRSFCFSSIAALLTLCCSPAMSHSKPFRSFQMNEQALAPKLDLQLSVRKEGNQVVLGYHFTNGDEQPVVLVNFVAEAGLTPETDLQPVYVEPQAKGLVTVSQRALEEPQPPLSIRPLHSYLLVPAAKSHDVELRLALPLARRAPRLGEVARAISPAPTRLQLCLGTVPLAALGTGLAQQLVAGELKIAPISPTLAQKQHRVCSNTVAID</sequence>
<organism evidence="2 3">
    <name type="scientific">Gloeobacter kilaueensis (strain ATCC BAA-2537 / CCAP 1431/1 / ULC 316 / JS1)</name>
    <dbReference type="NCBI Taxonomy" id="1183438"/>
    <lineage>
        <taxon>Bacteria</taxon>
        <taxon>Bacillati</taxon>
        <taxon>Cyanobacteriota</taxon>
        <taxon>Cyanophyceae</taxon>
        <taxon>Gloeobacterales</taxon>
        <taxon>Gloeobacteraceae</taxon>
        <taxon>Gloeobacter</taxon>
    </lineage>
</organism>
<feature type="chain" id="PRO_5004663563" evidence="1">
    <location>
        <begin position="23"/>
        <end position="209"/>
    </location>
</feature>
<protein>
    <submittedName>
        <fullName evidence="2">Uncharacterized protein</fullName>
    </submittedName>
</protein>
<name>U5QCA9_GLOK1</name>
<feature type="signal peptide" evidence="1">
    <location>
        <begin position="1"/>
        <end position="22"/>
    </location>
</feature>
<keyword evidence="1" id="KW-0732">Signal</keyword>